<gene>
    <name evidence="2" type="ORF">H7U12_16105</name>
</gene>
<reference evidence="2 3" key="1">
    <citation type="journal article" date="2019" name="Int. J. Syst. Evol. Microbiol.">
        <title>Rufibacter sediminis sp. nov., isolated from freshwater lake sediment.</title>
        <authorList>
            <person name="Qu J.H."/>
            <person name="Zhang L.J."/>
            <person name="Fu Y.H."/>
            <person name="Li H.F."/>
        </authorList>
    </citation>
    <scope>NUCLEOTIDE SEQUENCE [LARGE SCALE GENOMIC DNA]</scope>
    <source>
        <strain evidence="2 3">H-1</strain>
    </source>
</reference>
<dbReference type="EMBL" id="JACOAF010000040">
    <property type="protein sequence ID" value="MBC3541219.1"/>
    <property type="molecule type" value="Genomic_DNA"/>
</dbReference>
<feature type="coiled-coil region" evidence="1">
    <location>
        <begin position="11"/>
        <end position="42"/>
    </location>
</feature>
<dbReference type="Proteomes" id="UP000659698">
    <property type="component" value="Unassembled WGS sequence"/>
</dbReference>
<keyword evidence="3" id="KW-1185">Reference proteome</keyword>
<proteinExistence type="predicted"/>
<protein>
    <submittedName>
        <fullName evidence="2">Uncharacterized protein</fullName>
    </submittedName>
</protein>
<keyword evidence="1" id="KW-0175">Coiled coil</keyword>
<sequence length="83" mass="9589">MIQLELQPTRLEMEQEQLSQAIEKLQKLQDRISRHLELLVEEITVLNTKVEAKPASDPFALKFRGLQEQAAILSHKLEVLRSV</sequence>
<evidence type="ECO:0000256" key="1">
    <source>
        <dbReference type="SAM" id="Coils"/>
    </source>
</evidence>
<name>A0ABR6VVL3_9BACT</name>
<evidence type="ECO:0000313" key="2">
    <source>
        <dbReference type="EMBL" id="MBC3541219.1"/>
    </source>
</evidence>
<dbReference type="RefSeq" id="WP_186639875.1">
    <property type="nucleotide sequence ID" value="NZ_JACOAF010000040.1"/>
</dbReference>
<accession>A0ABR6VVL3</accession>
<organism evidence="2 3">
    <name type="scientific">Rufibacter sediminis</name>
    <dbReference type="NCBI Taxonomy" id="2762756"/>
    <lineage>
        <taxon>Bacteria</taxon>
        <taxon>Pseudomonadati</taxon>
        <taxon>Bacteroidota</taxon>
        <taxon>Cytophagia</taxon>
        <taxon>Cytophagales</taxon>
        <taxon>Hymenobacteraceae</taxon>
        <taxon>Rufibacter</taxon>
    </lineage>
</organism>
<comment type="caution">
    <text evidence="2">The sequence shown here is derived from an EMBL/GenBank/DDBJ whole genome shotgun (WGS) entry which is preliminary data.</text>
</comment>
<evidence type="ECO:0000313" key="3">
    <source>
        <dbReference type="Proteomes" id="UP000659698"/>
    </source>
</evidence>